<dbReference type="Pfam" id="PF04765">
    <property type="entry name" value="TOD1_MUCI70"/>
    <property type="match status" value="1"/>
</dbReference>
<accession>A0A6M3MH81</accession>
<evidence type="ECO:0000259" key="1">
    <source>
        <dbReference type="Pfam" id="PF04765"/>
    </source>
</evidence>
<dbReference type="EMBL" id="MT142430">
    <property type="protein sequence ID" value="QJA80659.1"/>
    <property type="molecule type" value="Genomic_DNA"/>
</dbReference>
<evidence type="ECO:0000313" key="3">
    <source>
        <dbReference type="EMBL" id="QJB04172.1"/>
    </source>
</evidence>
<name>A0A6M3MH81_9ZZZZ</name>
<organism evidence="3">
    <name type="scientific">viral metagenome</name>
    <dbReference type="NCBI Taxonomy" id="1070528"/>
    <lineage>
        <taxon>unclassified sequences</taxon>
        <taxon>metagenomes</taxon>
        <taxon>organismal metagenomes</taxon>
    </lineage>
</organism>
<dbReference type="InterPro" id="IPR006852">
    <property type="entry name" value="TOD1_MUCI70"/>
</dbReference>
<dbReference type="InterPro" id="IPR048354">
    <property type="entry name" value="TOD1_MUCI70_glycTrfase_dom"/>
</dbReference>
<dbReference type="AlphaFoldDB" id="A0A6M3MH81"/>
<dbReference type="PANTHER" id="PTHR12956:SF17">
    <property type="entry name" value="OS01G0749100 PROTEIN"/>
    <property type="match status" value="1"/>
</dbReference>
<proteinExistence type="predicted"/>
<gene>
    <name evidence="3" type="ORF">MM171B00430_0021</name>
    <name evidence="2" type="ORF">MM415A00685_0021</name>
</gene>
<reference evidence="3" key="1">
    <citation type="submission" date="2020-03" db="EMBL/GenBank/DDBJ databases">
        <title>The deep terrestrial virosphere.</title>
        <authorList>
            <person name="Holmfeldt K."/>
            <person name="Nilsson E."/>
            <person name="Simone D."/>
            <person name="Lopez-Fernandez M."/>
            <person name="Wu X."/>
            <person name="de Brujin I."/>
            <person name="Lundin D."/>
            <person name="Andersson A."/>
            <person name="Bertilsson S."/>
            <person name="Dopson M."/>
        </authorList>
    </citation>
    <scope>NUCLEOTIDE SEQUENCE</scope>
    <source>
        <strain evidence="3">MM171B00430</strain>
        <strain evidence="2">MM415A00685</strain>
    </source>
</reference>
<feature type="domain" description="TOD1/MUCI70 glycosyltransferase-like" evidence="1">
    <location>
        <begin position="66"/>
        <end position="194"/>
    </location>
</feature>
<evidence type="ECO:0000313" key="2">
    <source>
        <dbReference type="EMBL" id="QJA80659.1"/>
    </source>
</evidence>
<dbReference type="PANTHER" id="PTHR12956">
    <property type="entry name" value="ALKALINE CERAMIDASE-RELATED"/>
    <property type="match status" value="1"/>
</dbReference>
<dbReference type="EMBL" id="MT143874">
    <property type="protein sequence ID" value="QJB04172.1"/>
    <property type="molecule type" value="Genomic_DNA"/>
</dbReference>
<sequence>MSFHILKVVTVYTANFGKYDAVPEPFGCFPHTEHLLYTDNVADVLGWKQAVCQARLTLVREARKRKCLSHIYADTEFSIWHDGNIRLLTSPSAMVEMLGDMDLLAFAHPYRDCAYDEAGACIELGKADAEILAAQTTRYIAEGFPTHNGLCETGLLVRRHSEAIIRFNEMWWAEIEAGSHRDQASFNYVAWKTGARIKVLSGGLKRSPYLEYSGRHDG</sequence>
<protein>
    <recommendedName>
        <fullName evidence="1">TOD1/MUCI70 glycosyltransferase-like domain-containing protein</fullName>
    </recommendedName>
</protein>